<comment type="caution">
    <text evidence="10">The sequence shown here is derived from an EMBL/GenBank/DDBJ whole genome shotgun (WGS) entry which is preliminary data.</text>
</comment>
<dbReference type="GO" id="GO:0016887">
    <property type="term" value="F:ATP hydrolysis activity"/>
    <property type="evidence" value="ECO:0007669"/>
    <property type="project" value="InterPro"/>
</dbReference>
<dbReference type="InterPro" id="IPR036640">
    <property type="entry name" value="ABC1_TM_sf"/>
</dbReference>
<dbReference type="InterPro" id="IPR039421">
    <property type="entry name" value="Type_1_exporter"/>
</dbReference>
<dbReference type="SUPFAM" id="SSF90123">
    <property type="entry name" value="ABC transporter transmembrane region"/>
    <property type="match status" value="1"/>
</dbReference>
<dbReference type="RefSeq" id="WP_170076829.1">
    <property type="nucleotide sequence ID" value="NZ_JABAFA010000001.1"/>
</dbReference>
<dbReference type="PANTHER" id="PTHR24221">
    <property type="entry name" value="ATP-BINDING CASSETTE SUB-FAMILY B"/>
    <property type="match status" value="1"/>
</dbReference>
<dbReference type="Proteomes" id="UP000543804">
    <property type="component" value="Unassembled WGS sequence"/>
</dbReference>
<dbReference type="SUPFAM" id="SSF52540">
    <property type="entry name" value="P-loop containing nucleoside triphosphate hydrolases"/>
    <property type="match status" value="1"/>
</dbReference>
<organism evidence="10 11">
    <name type="scientific">Selenomonas bovis</name>
    <dbReference type="NCBI Taxonomy" id="416586"/>
    <lineage>
        <taxon>Bacteria</taxon>
        <taxon>Bacillati</taxon>
        <taxon>Bacillota</taxon>
        <taxon>Negativicutes</taxon>
        <taxon>Selenomonadales</taxon>
        <taxon>Selenomonadaceae</taxon>
        <taxon>Selenomonas</taxon>
    </lineage>
</organism>
<keyword evidence="4 10" id="KW-0067">ATP-binding</keyword>
<dbReference type="Gene3D" id="1.20.1560.10">
    <property type="entry name" value="ABC transporter type 1, transmembrane domain"/>
    <property type="match status" value="1"/>
</dbReference>
<dbReference type="GO" id="GO:0005524">
    <property type="term" value="F:ATP binding"/>
    <property type="evidence" value="ECO:0007669"/>
    <property type="project" value="UniProtKB-KW"/>
</dbReference>
<feature type="domain" description="ABC transporter" evidence="8">
    <location>
        <begin position="357"/>
        <end position="563"/>
    </location>
</feature>
<dbReference type="PANTHER" id="PTHR24221:SF590">
    <property type="entry name" value="COMPONENT LINKED WITH THE ASSEMBLY OF CYTOCHROME' TRANSPORT TRANSMEMBRANE ATP-BINDING PROTEIN ABC TRANSPORTER CYDD-RELATED"/>
    <property type="match status" value="1"/>
</dbReference>
<feature type="transmembrane region" description="Helical" evidence="7">
    <location>
        <begin position="21"/>
        <end position="43"/>
    </location>
</feature>
<comment type="subcellular location">
    <subcellularLocation>
        <location evidence="1">Cell membrane</location>
        <topology evidence="1">Multi-pass membrane protein</topology>
    </subcellularLocation>
</comment>
<dbReference type="PROSITE" id="PS50893">
    <property type="entry name" value="ABC_TRANSPORTER_2"/>
    <property type="match status" value="1"/>
</dbReference>
<dbReference type="CDD" id="cd18584">
    <property type="entry name" value="ABC_6TM_AarD_CydD"/>
    <property type="match status" value="1"/>
</dbReference>
<proteinExistence type="predicted"/>
<feature type="domain" description="ABC transmembrane type-1" evidence="9">
    <location>
        <begin position="26"/>
        <end position="297"/>
    </location>
</feature>
<evidence type="ECO:0000256" key="6">
    <source>
        <dbReference type="ARBA" id="ARBA00023136"/>
    </source>
</evidence>
<feature type="transmembrane region" description="Helical" evidence="7">
    <location>
        <begin position="129"/>
        <end position="147"/>
    </location>
</feature>
<dbReference type="PROSITE" id="PS50929">
    <property type="entry name" value="ABC_TM1F"/>
    <property type="match status" value="1"/>
</dbReference>
<dbReference type="GO" id="GO:0005886">
    <property type="term" value="C:plasma membrane"/>
    <property type="evidence" value="ECO:0007669"/>
    <property type="project" value="UniProtKB-SubCell"/>
</dbReference>
<evidence type="ECO:0000313" key="11">
    <source>
        <dbReference type="Proteomes" id="UP000543804"/>
    </source>
</evidence>
<protein>
    <submittedName>
        <fullName evidence="10">ATP-binding cassette domain-containing protein</fullName>
    </submittedName>
</protein>
<dbReference type="InterPro" id="IPR003593">
    <property type="entry name" value="AAA+_ATPase"/>
</dbReference>
<sequence length="565" mass="60062">MKKIPWLFSTLRTARQQSSMLLALEALRALALLAGAYLTARWLDAVFLRGAQPGDTAPVLLVLFFVMGAAAGARREETRLLARLSATSRLRVRAALHARLLAPDAAAEAPVLPLALEAVDALDLWFSRVMPLLLSLICVVPLTLAAACACDPLTAGLLLLTLPIAPFLLYLIGRVTREASRMQWQRMEALTEAFGELLRALPTLKLFGRAAAQRAEVTRLSDAFSQAALRVLQLAFVSAFALELITTLSIAIVAVSIGLRLLYGQIAFETAFFLLLITPEFFLPLRQAGTAFHSAMTAQTAEASLRRLLAPARTGEDGGDILRGACETHPAAESTAEMRQADAPASQGTAAAPTVLIRTLTYTYPHHPLPALAGRSLVLPAGTMTAITGPSGCGKSTLLLTLAGLCAPYEGSITIAGRELSSLPCAARTHVISYVPQEPHIFSGTLAENIALFAAPDAHRLADARRAAALDAAAGVPWEDSQQLGAGGAGLSEGQKKRLGLARAFYQNRPLVLLDEPTATLDRAAAARVRAALRQYLAGKTVLIATHDAALLALADHRIDWEVSP</sequence>
<dbReference type="GO" id="GO:0140359">
    <property type="term" value="F:ABC-type transporter activity"/>
    <property type="evidence" value="ECO:0007669"/>
    <property type="project" value="InterPro"/>
</dbReference>
<evidence type="ECO:0000256" key="4">
    <source>
        <dbReference type="ARBA" id="ARBA00022840"/>
    </source>
</evidence>
<dbReference type="InterPro" id="IPR003439">
    <property type="entry name" value="ABC_transporter-like_ATP-bd"/>
</dbReference>
<dbReference type="SMART" id="SM00382">
    <property type="entry name" value="AAA"/>
    <property type="match status" value="1"/>
</dbReference>
<evidence type="ECO:0000256" key="5">
    <source>
        <dbReference type="ARBA" id="ARBA00022989"/>
    </source>
</evidence>
<dbReference type="Gene3D" id="3.40.50.300">
    <property type="entry name" value="P-loop containing nucleotide triphosphate hydrolases"/>
    <property type="match status" value="1"/>
</dbReference>
<evidence type="ECO:0000313" key="10">
    <source>
        <dbReference type="EMBL" id="NMD97891.1"/>
    </source>
</evidence>
<evidence type="ECO:0000256" key="3">
    <source>
        <dbReference type="ARBA" id="ARBA00022741"/>
    </source>
</evidence>
<reference evidence="10 11" key="1">
    <citation type="submission" date="2020-04" db="EMBL/GenBank/DDBJ databases">
        <authorList>
            <person name="Hitch T.C.A."/>
            <person name="Wylensek D."/>
            <person name="Clavel T."/>
        </authorList>
    </citation>
    <scope>NUCLEOTIDE SEQUENCE [LARGE SCALE GENOMIC DNA]</scope>
    <source>
        <strain evidence="10 11">PG-130-P53-12</strain>
    </source>
</reference>
<accession>A0A848B9X6</accession>
<dbReference type="Pfam" id="PF00005">
    <property type="entry name" value="ABC_tran"/>
    <property type="match status" value="1"/>
</dbReference>
<dbReference type="InterPro" id="IPR027417">
    <property type="entry name" value="P-loop_NTPase"/>
</dbReference>
<keyword evidence="3" id="KW-0547">Nucleotide-binding</keyword>
<dbReference type="Pfam" id="PF00664">
    <property type="entry name" value="ABC_membrane"/>
    <property type="match status" value="1"/>
</dbReference>
<feature type="transmembrane region" description="Helical" evidence="7">
    <location>
        <begin position="55"/>
        <end position="73"/>
    </location>
</feature>
<keyword evidence="11" id="KW-1185">Reference proteome</keyword>
<keyword evidence="2 7" id="KW-0812">Transmembrane</keyword>
<evidence type="ECO:0000256" key="2">
    <source>
        <dbReference type="ARBA" id="ARBA00022692"/>
    </source>
</evidence>
<keyword evidence="6 7" id="KW-0472">Membrane</keyword>
<evidence type="ECO:0000259" key="8">
    <source>
        <dbReference type="PROSITE" id="PS50893"/>
    </source>
</evidence>
<evidence type="ECO:0000259" key="9">
    <source>
        <dbReference type="PROSITE" id="PS50929"/>
    </source>
</evidence>
<evidence type="ECO:0000256" key="1">
    <source>
        <dbReference type="ARBA" id="ARBA00004651"/>
    </source>
</evidence>
<dbReference type="AlphaFoldDB" id="A0A848B9X6"/>
<gene>
    <name evidence="10" type="ORF">HF878_00125</name>
</gene>
<dbReference type="InterPro" id="IPR011527">
    <property type="entry name" value="ABC1_TM_dom"/>
</dbReference>
<keyword evidence="5 7" id="KW-1133">Transmembrane helix</keyword>
<dbReference type="CDD" id="cd03228">
    <property type="entry name" value="ABCC_MRP_Like"/>
    <property type="match status" value="1"/>
</dbReference>
<dbReference type="EMBL" id="JABAFA010000001">
    <property type="protein sequence ID" value="NMD97891.1"/>
    <property type="molecule type" value="Genomic_DNA"/>
</dbReference>
<feature type="transmembrane region" description="Helical" evidence="7">
    <location>
        <begin position="153"/>
        <end position="172"/>
    </location>
</feature>
<name>A0A848B9X6_9FIRM</name>
<feature type="transmembrane region" description="Helical" evidence="7">
    <location>
        <begin position="234"/>
        <end position="257"/>
    </location>
</feature>
<evidence type="ECO:0000256" key="7">
    <source>
        <dbReference type="SAM" id="Phobius"/>
    </source>
</evidence>